<dbReference type="EMBL" id="CAUJNA010003337">
    <property type="protein sequence ID" value="CAJ1399455.1"/>
    <property type="molecule type" value="Genomic_DNA"/>
</dbReference>
<feature type="domain" description="PUM-HD" evidence="4">
    <location>
        <begin position="83"/>
        <end position="422"/>
    </location>
</feature>
<evidence type="ECO:0000256" key="1">
    <source>
        <dbReference type="ARBA" id="ARBA00022737"/>
    </source>
</evidence>
<reference evidence="5" key="1">
    <citation type="submission" date="2023-08" db="EMBL/GenBank/DDBJ databases">
        <authorList>
            <person name="Chen Y."/>
            <person name="Shah S."/>
            <person name="Dougan E. K."/>
            <person name="Thang M."/>
            <person name="Chan C."/>
        </authorList>
    </citation>
    <scope>NUCLEOTIDE SEQUENCE</scope>
</reference>
<dbReference type="InterPro" id="IPR016024">
    <property type="entry name" value="ARM-type_fold"/>
</dbReference>
<feature type="region of interest" description="Disordered" evidence="3">
    <location>
        <begin position="108"/>
        <end position="127"/>
    </location>
</feature>
<accession>A0AA36N5G7</accession>
<dbReference type="SUPFAM" id="SSF48371">
    <property type="entry name" value="ARM repeat"/>
    <property type="match status" value="1"/>
</dbReference>
<dbReference type="InterPro" id="IPR033133">
    <property type="entry name" value="PUM-HD"/>
</dbReference>
<dbReference type="Pfam" id="PF00806">
    <property type="entry name" value="PUF"/>
    <property type="match status" value="6"/>
</dbReference>
<keyword evidence="6" id="KW-1185">Reference proteome</keyword>
<protein>
    <recommendedName>
        <fullName evidence="4">PUM-HD domain-containing protein</fullName>
    </recommendedName>
</protein>
<dbReference type="GO" id="GO:0005737">
    <property type="term" value="C:cytoplasm"/>
    <property type="evidence" value="ECO:0007669"/>
    <property type="project" value="TreeGrafter"/>
</dbReference>
<evidence type="ECO:0000259" key="4">
    <source>
        <dbReference type="PROSITE" id="PS50303"/>
    </source>
</evidence>
<feature type="repeat" description="Pumilio" evidence="2">
    <location>
        <begin position="288"/>
        <end position="323"/>
    </location>
</feature>
<feature type="repeat" description="Pumilio" evidence="2">
    <location>
        <begin position="182"/>
        <end position="220"/>
    </location>
</feature>
<evidence type="ECO:0000256" key="3">
    <source>
        <dbReference type="SAM" id="MobiDB-lite"/>
    </source>
</evidence>
<dbReference type="Gene3D" id="1.25.10.10">
    <property type="entry name" value="Leucine-rich Repeat Variant"/>
    <property type="match status" value="1"/>
</dbReference>
<dbReference type="InterPro" id="IPR001313">
    <property type="entry name" value="Pumilio_RNA-bd_rpt"/>
</dbReference>
<comment type="caution">
    <text evidence="5">The sequence shown here is derived from an EMBL/GenBank/DDBJ whole genome shotgun (WGS) entry which is preliminary data.</text>
</comment>
<dbReference type="Proteomes" id="UP001178507">
    <property type="component" value="Unassembled WGS sequence"/>
</dbReference>
<feature type="compositionally biased region" description="Acidic residues" evidence="3">
    <location>
        <begin position="115"/>
        <end position="127"/>
    </location>
</feature>
<dbReference type="PROSITE" id="PS50302">
    <property type="entry name" value="PUM"/>
    <property type="match status" value="2"/>
</dbReference>
<keyword evidence="1" id="KW-0677">Repeat</keyword>
<dbReference type="SMART" id="SM00025">
    <property type="entry name" value="Pumilio"/>
    <property type="match status" value="5"/>
</dbReference>
<gene>
    <name evidence="5" type="ORF">EVOR1521_LOCUS22987</name>
</gene>
<evidence type="ECO:0000313" key="6">
    <source>
        <dbReference type="Proteomes" id="UP001178507"/>
    </source>
</evidence>
<dbReference type="PANTHER" id="PTHR12537:SF12">
    <property type="entry name" value="MATERNAL PROTEIN PUMILIO"/>
    <property type="match status" value="1"/>
</dbReference>
<dbReference type="InterPro" id="IPR011989">
    <property type="entry name" value="ARM-like"/>
</dbReference>
<dbReference type="PANTHER" id="PTHR12537">
    <property type="entry name" value="RNA BINDING PROTEIN PUMILIO-RELATED"/>
    <property type="match status" value="1"/>
</dbReference>
<name>A0AA36N5G7_9DINO</name>
<dbReference type="GO" id="GO:0010608">
    <property type="term" value="P:post-transcriptional regulation of gene expression"/>
    <property type="evidence" value="ECO:0007669"/>
    <property type="project" value="TreeGrafter"/>
</dbReference>
<proteinExistence type="predicted"/>
<organism evidence="5 6">
    <name type="scientific">Effrenium voratum</name>
    <dbReference type="NCBI Taxonomy" id="2562239"/>
    <lineage>
        <taxon>Eukaryota</taxon>
        <taxon>Sar</taxon>
        <taxon>Alveolata</taxon>
        <taxon>Dinophyceae</taxon>
        <taxon>Suessiales</taxon>
        <taxon>Symbiodiniaceae</taxon>
        <taxon>Effrenium</taxon>
    </lineage>
</organism>
<evidence type="ECO:0000256" key="2">
    <source>
        <dbReference type="PROSITE-ProRule" id="PRU00317"/>
    </source>
</evidence>
<dbReference type="GO" id="GO:0003729">
    <property type="term" value="F:mRNA binding"/>
    <property type="evidence" value="ECO:0007669"/>
    <property type="project" value="TreeGrafter"/>
</dbReference>
<evidence type="ECO:0000313" key="5">
    <source>
        <dbReference type="EMBL" id="CAJ1399455.1"/>
    </source>
</evidence>
<dbReference type="AlphaFoldDB" id="A0AA36N5G7"/>
<sequence>MNPEAGANQMQWPEHMVYWIPTQGTEGQGAGPTSTFTPFPQLMWPMRWEPLNPTQGPVQTMPGGMPGVVPSSQAAGPRALGALAAQAPHAAPKAMAEVEVSCSALVTPRSTEVPPDPESDVPEAEAEACECGDAAAEARLSASAARRLRRKRAAERAKDQGQLTVEQLRAELKQNPERALRQLRGQVWRLSRDAMGCRLVQDVLELGSRESVELGKELHGHVLEAAVCPHANYVVQKVVSHLSVGASSFVAEELRGSAVRSAKHRFACRIFCRLLEFCGSKTSRLVDELLLEVGSLCSHSFAHHVVQSILEHGEKRHKKIIAQALLEDAWGFATHKNSSYLIEKMLLFCEEEDQESLIAQLGKPETLLELSTTQYGSYVARALMQDARVDADAALRLMAAHKTDLAATKHGHRFLADVGLAEE</sequence>
<dbReference type="PROSITE" id="PS50303">
    <property type="entry name" value="PUM_HD"/>
    <property type="match status" value="1"/>
</dbReference>